<evidence type="ECO:0000313" key="1">
    <source>
        <dbReference type="EMBL" id="OGC86185.1"/>
    </source>
</evidence>
<reference evidence="1 2" key="1">
    <citation type="journal article" date="2016" name="Nat. Commun.">
        <title>Thousands of microbial genomes shed light on interconnected biogeochemical processes in an aquifer system.</title>
        <authorList>
            <person name="Anantharaman K."/>
            <person name="Brown C.T."/>
            <person name="Hug L.A."/>
            <person name="Sharon I."/>
            <person name="Castelle C.J."/>
            <person name="Probst A.J."/>
            <person name="Thomas B.C."/>
            <person name="Singh A."/>
            <person name="Wilkins M.J."/>
            <person name="Karaoz U."/>
            <person name="Brodie E.L."/>
            <person name="Williams K.H."/>
            <person name="Hubbard S.S."/>
            <person name="Banfield J.F."/>
        </authorList>
    </citation>
    <scope>NUCLEOTIDE SEQUENCE [LARGE SCALE GENOMIC DNA]</scope>
</reference>
<protein>
    <submittedName>
        <fullName evidence="1">Uncharacterized protein</fullName>
    </submittedName>
</protein>
<name>A0A1F4XWU7_9BACT</name>
<proteinExistence type="predicted"/>
<gene>
    <name evidence="1" type="ORF">A2949_02735</name>
</gene>
<sequence length="216" mass="23361">MTKSIWAVVIMVVLLLGVGATMAYRAPLTRLLNPPREPAPAPTSSGTVLSQNYATTTFSFGYPESYTLNEGYTYDAFGPKKLIHGIALTIPASMATTSAGTNLSSDTRISVEQLPRARNCTGDIYLQENVFSYTFTEGGISYSLATTSGAAAGNRYEELVYALATSSPCTSVRYFLHSSSIENYDPGTHTEFDRAALLKELDAIRRSVVLKTVVTQ</sequence>
<organism evidence="1 2">
    <name type="scientific">Candidatus Adlerbacteria bacterium RIFCSPLOWO2_01_FULL_54_21b</name>
    <dbReference type="NCBI Taxonomy" id="1797245"/>
    <lineage>
        <taxon>Bacteria</taxon>
        <taxon>Candidatus Adleribacteriota</taxon>
    </lineage>
</organism>
<dbReference type="Proteomes" id="UP000178585">
    <property type="component" value="Unassembled WGS sequence"/>
</dbReference>
<dbReference type="EMBL" id="MEWZ01000029">
    <property type="protein sequence ID" value="OGC86185.1"/>
    <property type="molecule type" value="Genomic_DNA"/>
</dbReference>
<comment type="caution">
    <text evidence="1">The sequence shown here is derived from an EMBL/GenBank/DDBJ whole genome shotgun (WGS) entry which is preliminary data.</text>
</comment>
<dbReference type="AlphaFoldDB" id="A0A1F4XWU7"/>
<evidence type="ECO:0000313" key="2">
    <source>
        <dbReference type="Proteomes" id="UP000178585"/>
    </source>
</evidence>
<dbReference type="STRING" id="1797245.A2949_02735"/>
<accession>A0A1F4XWU7</accession>